<accession>A0A0A8YTH9</accession>
<protein>
    <submittedName>
        <fullName evidence="1">Uncharacterized protein</fullName>
    </submittedName>
</protein>
<organism evidence="1">
    <name type="scientific">Arundo donax</name>
    <name type="common">Giant reed</name>
    <name type="synonym">Donax arundinaceus</name>
    <dbReference type="NCBI Taxonomy" id="35708"/>
    <lineage>
        <taxon>Eukaryota</taxon>
        <taxon>Viridiplantae</taxon>
        <taxon>Streptophyta</taxon>
        <taxon>Embryophyta</taxon>
        <taxon>Tracheophyta</taxon>
        <taxon>Spermatophyta</taxon>
        <taxon>Magnoliopsida</taxon>
        <taxon>Liliopsida</taxon>
        <taxon>Poales</taxon>
        <taxon>Poaceae</taxon>
        <taxon>PACMAD clade</taxon>
        <taxon>Arundinoideae</taxon>
        <taxon>Arundineae</taxon>
        <taxon>Arundo</taxon>
    </lineage>
</organism>
<proteinExistence type="predicted"/>
<sequence>MTCRAPLNGEACDGVAVVVPGWSRKDATWTAMNDAPRARKAAAAVARTMLFGRNGEQR</sequence>
<evidence type="ECO:0000313" key="1">
    <source>
        <dbReference type="EMBL" id="JAD30364.1"/>
    </source>
</evidence>
<reference evidence="1" key="2">
    <citation type="journal article" date="2015" name="Data Brief">
        <title>Shoot transcriptome of the giant reed, Arundo donax.</title>
        <authorList>
            <person name="Barrero R.A."/>
            <person name="Guerrero F.D."/>
            <person name="Moolhuijzen P."/>
            <person name="Goolsby J.A."/>
            <person name="Tidwell J."/>
            <person name="Bellgard S.E."/>
            <person name="Bellgard M.I."/>
        </authorList>
    </citation>
    <scope>NUCLEOTIDE SEQUENCE</scope>
    <source>
        <tissue evidence="1">Shoot tissue taken approximately 20 cm above the soil surface</tissue>
    </source>
</reference>
<reference evidence="1" key="1">
    <citation type="submission" date="2014-09" db="EMBL/GenBank/DDBJ databases">
        <authorList>
            <person name="Magalhaes I.L.F."/>
            <person name="Oliveira U."/>
            <person name="Santos F.R."/>
            <person name="Vidigal T.H.D.A."/>
            <person name="Brescovit A.D."/>
            <person name="Santos A.J."/>
        </authorList>
    </citation>
    <scope>NUCLEOTIDE SEQUENCE</scope>
    <source>
        <tissue evidence="1">Shoot tissue taken approximately 20 cm above the soil surface</tissue>
    </source>
</reference>
<dbReference type="EMBL" id="GBRH01267531">
    <property type="protein sequence ID" value="JAD30364.1"/>
    <property type="molecule type" value="Transcribed_RNA"/>
</dbReference>
<dbReference type="AlphaFoldDB" id="A0A0A8YTH9"/>
<name>A0A0A8YTH9_ARUDO</name>